<gene>
    <name evidence="1" type="ORF">MTR67_000960</name>
</gene>
<keyword evidence="2" id="KW-1185">Reference proteome</keyword>
<reference evidence="1" key="1">
    <citation type="submission" date="2023-08" db="EMBL/GenBank/DDBJ databases">
        <title>A de novo genome assembly of Solanum verrucosum Schlechtendal, a Mexican diploid species geographically isolated from the other diploid A-genome species in potato relatives.</title>
        <authorList>
            <person name="Hosaka K."/>
        </authorList>
    </citation>
    <scope>NUCLEOTIDE SEQUENCE</scope>
    <source>
        <tissue evidence="1">Young leaves</tissue>
    </source>
</reference>
<accession>A0AAF0PQY1</accession>
<dbReference type="Proteomes" id="UP001234989">
    <property type="component" value="Chromosome 1"/>
</dbReference>
<dbReference type="AlphaFoldDB" id="A0AAF0PQY1"/>
<sequence>MLNLKNSKLLHCGMNLTGCALTG</sequence>
<protein>
    <submittedName>
        <fullName evidence="1">Uncharacterized protein</fullName>
    </submittedName>
</protein>
<evidence type="ECO:0000313" key="2">
    <source>
        <dbReference type="Proteomes" id="UP001234989"/>
    </source>
</evidence>
<dbReference type="EMBL" id="CP133612">
    <property type="protein sequence ID" value="WMV07575.1"/>
    <property type="molecule type" value="Genomic_DNA"/>
</dbReference>
<evidence type="ECO:0000313" key="1">
    <source>
        <dbReference type="EMBL" id="WMV07575.1"/>
    </source>
</evidence>
<proteinExistence type="predicted"/>
<organism evidence="1 2">
    <name type="scientific">Solanum verrucosum</name>
    <dbReference type="NCBI Taxonomy" id="315347"/>
    <lineage>
        <taxon>Eukaryota</taxon>
        <taxon>Viridiplantae</taxon>
        <taxon>Streptophyta</taxon>
        <taxon>Embryophyta</taxon>
        <taxon>Tracheophyta</taxon>
        <taxon>Spermatophyta</taxon>
        <taxon>Magnoliopsida</taxon>
        <taxon>eudicotyledons</taxon>
        <taxon>Gunneridae</taxon>
        <taxon>Pentapetalae</taxon>
        <taxon>asterids</taxon>
        <taxon>lamiids</taxon>
        <taxon>Solanales</taxon>
        <taxon>Solanaceae</taxon>
        <taxon>Solanoideae</taxon>
        <taxon>Solaneae</taxon>
        <taxon>Solanum</taxon>
    </lineage>
</organism>
<name>A0AAF0PQY1_SOLVR</name>